<dbReference type="Proteomes" id="UP000230390">
    <property type="component" value="Unassembled WGS sequence"/>
</dbReference>
<name>A0A2G8TLG3_9BURK</name>
<evidence type="ECO:0000256" key="1">
    <source>
        <dbReference type="SAM" id="MobiDB-lite"/>
    </source>
</evidence>
<dbReference type="OrthoDB" id="331868at2"/>
<comment type="caution">
    <text evidence="2">The sequence shown here is derived from an EMBL/GenBank/DDBJ whole genome shotgun (WGS) entry which is preliminary data.</text>
</comment>
<dbReference type="EMBL" id="PDOC01000001">
    <property type="protein sequence ID" value="PIL46895.1"/>
    <property type="molecule type" value="Genomic_DNA"/>
</dbReference>
<feature type="compositionally biased region" description="Basic and acidic residues" evidence="1">
    <location>
        <begin position="54"/>
        <end position="68"/>
    </location>
</feature>
<dbReference type="Pfam" id="PF14375">
    <property type="entry name" value="Cys_rich_CWC"/>
    <property type="match status" value="1"/>
</dbReference>
<evidence type="ECO:0000313" key="3">
    <source>
        <dbReference type="Proteomes" id="UP000230390"/>
    </source>
</evidence>
<feature type="region of interest" description="Disordered" evidence="1">
    <location>
        <begin position="54"/>
        <end position="77"/>
    </location>
</feature>
<dbReference type="InterPro" id="IPR032720">
    <property type="entry name" value="Cys_rich_CWC"/>
</dbReference>
<gene>
    <name evidence="2" type="ORF">CR105_01725</name>
</gene>
<dbReference type="AlphaFoldDB" id="A0A2G8TLG3"/>
<reference evidence="2 3" key="1">
    <citation type="submission" date="2017-10" db="EMBL/GenBank/DDBJ databases">
        <title>Massilia psychrophilum sp. nov., a novel purple-pigmented bacterium isolated from Tianshan glacier, Xinjiang Municipality, China.</title>
        <authorList>
            <person name="Wang H."/>
        </authorList>
    </citation>
    <scope>NUCLEOTIDE SEQUENCE [LARGE SCALE GENOMIC DNA]</scope>
    <source>
        <strain evidence="2 3">JCM 30074</strain>
    </source>
</reference>
<keyword evidence="3" id="KW-1185">Reference proteome</keyword>
<protein>
    <recommendedName>
        <fullName evidence="4">Cysteine-rich CWC family protein</fullName>
    </recommendedName>
</protein>
<organism evidence="2 3">
    <name type="scientific">Massilia eurypsychrophila</name>
    <dbReference type="NCBI Taxonomy" id="1485217"/>
    <lineage>
        <taxon>Bacteria</taxon>
        <taxon>Pseudomonadati</taxon>
        <taxon>Pseudomonadota</taxon>
        <taxon>Betaproteobacteria</taxon>
        <taxon>Burkholderiales</taxon>
        <taxon>Oxalobacteraceae</taxon>
        <taxon>Telluria group</taxon>
        <taxon>Massilia</taxon>
    </lineage>
</organism>
<evidence type="ECO:0000313" key="2">
    <source>
        <dbReference type="EMBL" id="PIL46895.1"/>
    </source>
</evidence>
<accession>A0A2G8TLG3</accession>
<evidence type="ECO:0008006" key="4">
    <source>
        <dbReference type="Google" id="ProtNLM"/>
    </source>
</evidence>
<dbReference type="RefSeq" id="WP_099786698.1">
    <property type="nucleotide sequence ID" value="NZ_JBHLYV010000100.1"/>
</dbReference>
<proteinExistence type="predicted"/>
<sequence>MSTCTRCGAAFACAMADGGDAPCWCTALPAVVPVPGEPAACWCPACLQQHIAESERASRPGSDPERPDPGVAAGLHQ</sequence>